<dbReference type="AlphaFoldDB" id="E3RS81"/>
<dbReference type="Pfam" id="PF05920">
    <property type="entry name" value="Homeobox_KN"/>
    <property type="match status" value="1"/>
</dbReference>
<keyword evidence="4" id="KW-0863">Zinc-finger</keyword>
<feature type="region of interest" description="Disordered" evidence="6">
    <location>
        <begin position="361"/>
        <end position="414"/>
    </location>
</feature>
<dbReference type="InterPro" id="IPR001356">
    <property type="entry name" value="HD"/>
</dbReference>
<keyword evidence="2 5" id="KW-0371">Homeobox</keyword>
<feature type="compositionally biased region" description="Polar residues" evidence="6">
    <location>
        <begin position="381"/>
        <end position="394"/>
    </location>
</feature>
<protein>
    <recommendedName>
        <fullName evidence="11">Homeobox and C2H2 transcription factor</fullName>
    </recommendedName>
</protein>
<dbReference type="OrthoDB" id="5399138at2759"/>
<dbReference type="InterPro" id="IPR050224">
    <property type="entry name" value="TALE_homeobox"/>
</dbReference>
<dbReference type="GO" id="GO:0006355">
    <property type="term" value="P:regulation of DNA-templated transcription"/>
    <property type="evidence" value="ECO:0007669"/>
    <property type="project" value="InterPro"/>
</dbReference>
<reference evidence="9 10" key="1">
    <citation type="journal article" date="2010" name="Genome Biol.">
        <title>A first genome assembly of the barley fungal pathogen Pyrenophora teres f. teres.</title>
        <authorList>
            <person name="Ellwood S.R."/>
            <person name="Liu Z."/>
            <person name="Syme R.A."/>
            <person name="Lai Z."/>
            <person name="Hane J.K."/>
            <person name="Keiper F."/>
            <person name="Moffat C.S."/>
            <person name="Oliver R.P."/>
            <person name="Friesen T.L."/>
        </authorList>
    </citation>
    <scope>NUCLEOTIDE SEQUENCE [LARGE SCALE GENOMIC DNA]</scope>
    <source>
        <strain evidence="9 10">0-1</strain>
    </source>
</reference>
<keyword evidence="10" id="KW-1185">Reference proteome</keyword>
<dbReference type="Gene3D" id="1.10.10.60">
    <property type="entry name" value="Homeodomain-like"/>
    <property type="match status" value="1"/>
</dbReference>
<gene>
    <name evidence="9" type="ORF">PTT_11733</name>
</gene>
<dbReference type="PANTHER" id="PTHR11850">
    <property type="entry name" value="HOMEOBOX PROTEIN TRANSCRIPTION FACTORS"/>
    <property type="match status" value="1"/>
</dbReference>
<dbReference type="SUPFAM" id="SSF46689">
    <property type="entry name" value="Homeodomain-like"/>
    <property type="match status" value="1"/>
</dbReference>
<evidence type="ECO:0000313" key="9">
    <source>
        <dbReference type="EMBL" id="EFQ91413.1"/>
    </source>
</evidence>
<dbReference type="Proteomes" id="UP000001067">
    <property type="component" value="Unassembled WGS sequence"/>
</dbReference>
<dbReference type="HOGENOM" id="CLU_008497_1_0_1"/>
<dbReference type="GO" id="GO:0005634">
    <property type="term" value="C:nucleus"/>
    <property type="evidence" value="ECO:0007669"/>
    <property type="project" value="UniProtKB-SubCell"/>
</dbReference>
<keyword evidence="4" id="KW-0479">Metal-binding</keyword>
<dbReference type="InterPro" id="IPR008422">
    <property type="entry name" value="KN_HD"/>
</dbReference>
<dbReference type="GO" id="GO:0008270">
    <property type="term" value="F:zinc ion binding"/>
    <property type="evidence" value="ECO:0007669"/>
    <property type="project" value="UniProtKB-KW"/>
</dbReference>
<dbReference type="CDD" id="cd00086">
    <property type="entry name" value="homeodomain"/>
    <property type="match status" value="1"/>
</dbReference>
<dbReference type="SMART" id="SM00389">
    <property type="entry name" value="HOX"/>
    <property type="match status" value="1"/>
</dbReference>
<feature type="region of interest" description="Disordered" evidence="6">
    <location>
        <begin position="810"/>
        <end position="829"/>
    </location>
</feature>
<feature type="region of interest" description="Disordered" evidence="6">
    <location>
        <begin position="327"/>
        <end position="346"/>
    </location>
</feature>
<sequence>MTTPNAAFDMTDFVDFGETGISNTTKEINLDTAGALLDQSYVLDQESASLMHTLDAQATSTDFNTDFSSWLPRYQKPAQPCAYCRSKSLECFIYNKNGSNHSGCSPCNALFRPCSFSNPQKTPGMQQRTALDTLDVVAEDDTRHFGGLTGKKQMRSLGHVGPIDENDGDVGPKKGAAAARFPRAAVKVLKDWMLMHIDHPYPTEEEKETLQQQTGLSTSQISNWMANTRRRQKARPKRSASPSIRPSTGAINIPAGKTWESMSTYTEADFSRSHKTLASKTAGRFMTFRANNDRLDVEYPFERWKNSPPENEPAPLNAIAHAIETFDPPESTSLSSSYRKDASNDSTGSFSVFKAPSISSLETRPTNMSSGSLGSHHSAYSYGSRNSLGSMNSLKSKERRRRRRIPTRAPKASAEETQRMFQCTFCTDTFKSKYDWSRHEKSLHLSLEKWLCAPLGEIVADKATGKPKCVYCDELDPSSEHLATHNHTACYEKGPESRTFYRKDHLRQHLRLMHGCKMTASMDTWKSEAQYIRSRCGFCGKNFDKWQDRIDHLAKEFRNGASMKNWKGCRGLDPHVAIHVTNAMPPYLIANESKSPFPFSASNSSSLKQLHLNIDSKDLEYLLPNVPGNVTTNDLSVAYQDGNDSSNVRPIVLTTPKDFSTSESPDGNPNATCWEILTLRLGRFAREQIKNHGAGSVTDEMLQKESRRILYDDNDPWNQTSADNPEWLNLFKKAHGIDNQPSVQDTITRHEVFEDLGLHSNSALDSSFNINNFSCTNIPQNDPLRALSFECSLSGSLDFIQGHARQLSSGRQTPYSVPGLSGSPTSPASYAPANNMTSSENLLGVYEPISELACTSAGINGPCFGEKGEIGFATKTAGSPKKRYWLNDTTASMAPPFMTTTTVEELMSFESVNEQPFTTSSEPTTMQDFHFPSWDELPEDLQNATSSADYDSAIPTSASGVGGTSAAVEGVASMAWDDMDFTMDMDMDMDLNMNLGLDDL</sequence>
<evidence type="ECO:0000256" key="3">
    <source>
        <dbReference type="ARBA" id="ARBA00023242"/>
    </source>
</evidence>
<dbReference type="KEGG" id="pte:PTT_11733"/>
<feature type="region of interest" description="Disordered" evidence="6">
    <location>
        <begin position="227"/>
        <end position="254"/>
    </location>
</feature>
<feature type="DNA-binding region" description="Homeobox" evidence="5">
    <location>
        <begin position="174"/>
        <end position="236"/>
    </location>
</feature>
<keyword evidence="4" id="KW-0862">Zinc</keyword>
<evidence type="ECO:0000259" key="7">
    <source>
        <dbReference type="PROSITE" id="PS50071"/>
    </source>
</evidence>
<dbReference type="EMBL" id="GL534769">
    <property type="protein sequence ID" value="EFQ91413.1"/>
    <property type="molecule type" value="Genomic_DNA"/>
</dbReference>
<dbReference type="eggNOG" id="KOG0773">
    <property type="taxonomic scope" value="Eukaryota"/>
</dbReference>
<evidence type="ECO:0008006" key="11">
    <source>
        <dbReference type="Google" id="ProtNLM"/>
    </source>
</evidence>
<evidence type="ECO:0000256" key="4">
    <source>
        <dbReference type="PROSITE-ProRule" id="PRU00042"/>
    </source>
</evidence>
<feature type="compositionally biased region" description="Basic residues" evidence="6">
    <location>
        <begin position="397"/>
        <end position="406"/>
    </location>
</feature>
<dbReference type="PROSITE" id="PS00028">
    <property type="entry name" value="ZINC_FINGER_C2H2_1"/>
    <property type="match status" value="1"/>
</dbReference>
<name>E3RS81_PYRTT</name>
<feature type="compositionally biased region" description="Polar residues" evidence="6">
    <location>
        <begin position="240"/>
        <end position="250"/>
    </location>
</feature>
<dbReference type="GO" id="GO:0003677">
    <property type="term" value="F:DNA binding"/>
    <property type="evidence" value="ECO:0007669"/>
    <property type="project" value="UniProtKB-UniRule"/>
</dbReference>
<evidence type="ECO:0000259" key="8">
    <source>
        <dbReference type="PROSITE" id="PS50157"/>
    </source>
</evidence>
<dbReference type="PROSITE" id="PS50157">
    <property type="entry name" value="ZINC_FINGER_C2H2_2"/>
    <property type="match status" value="1"/>
</dbReference>
<evidence type="ECO:0000313" key="10">
    <source>
        <dbReference type="Proteomes" id="UP000001067"/>
    </source>
</evidence>
<dbReference type="InterPro" id="IPR009057">
    <property type="entry name" value="Homeodomain-like_sf"/>
</dbReference>
<evidence type="ECO:0000256" key="6">
    <source>
        <dbReference type="SAM" id="MobiDB-lite"/>
    </source>
</evidence>
<evidence type="ECO:0000256" key="2">
    <source>
        <dbReference type="ARBA" id="ARBA00023155"/>
    </source>
</evidence>
<proteinExistence type="predicted"/>
<comment type="subcellular location">
    <subcellularLocation>
        <location evidence="5">Nucleus</location>
    </subcellularLocation>
</comment>
<dbReference type="InterPro" id="IPR013087">
    <property type="entry name" value="Znf_C2H2_type"/>
</dbReference>
<evidence type="ECO:0000256" key="1">
    <source>
        <dbReference type="ARBA" id="ARBA00023125"/>
    </source>
</evidence>
<keyword evidence="1 5" id="KW-0238">DNA-binding</keyword>
<dbReference type="STRING" id="861557.E3RS81"/>
<feature type="domain" description="C2H2-type" evidence="8">
    <location>
        <begin position="421"/>
        <end position="449"/>
    </location>
</feature>
<feature type="domain" description="Homeobox" evidence="7">
    <location>
        <begin position="172"/>
        <end position="235"/>
    </location>
</feature>
<organism evidence="10">
    <name type="scientific">Pyrenophora teres f. teres (strain 0-1)</name>
    <name type="common">Barley net blotch fungus</name>
    <name type="synonym">Drechslera teres f. teres</name>
    <dbReference type="NCBI Taxonomy" id="861557"/>
    <lineage>
        <taxon>Eukaryota</taxon>
        <taxon>Fungi</taxon>
        <taxon>Dikarya</taxon>
        <taxon>Ascomycota</taxon>
        <taxon>Pezizomycotina</taxon>
        <taxon>Dothideomycetes</taxon>
        <taxon>Pleosporomycetidae</taxon>
        <taxon>Pleosporales</taxon>
        <taxon>Pleosporineae</taxon>
        <taxon>Pleosporaceae</taxon>
        <taxon>Pyrenophora</taxon>
    </lineage>
</organism>
<feature type="compositionally biased region" description="Basic residues" evidence="6">
    <location>
        <begin position="228"/>
        <end position="238"/>
    </location>
</feature>
<accession>E3RS81</accession>
<dbReference type="PROSITE" id="PS50071">
    <property type="entry name" value="HOMEOBOX_2"/>
    <property type="match status" value="1"/>
</dbReference>
<keyword evidence="3 5" id="KW-0539">Nucleus</keyword>
<evidence type="ECO:0000256" key="5">
    <source>
        <dbReference type="PROSITE-ProRule" id="PRU00108"/>
    </source>
</evidence>
<feature type="compositionally biased region" description="Polar residues" evidence="6">
    <location>
        <begin position="361"/>
        <end position="375"/>
    </location>
</feature>